<protein>
    <recommendedName>
        <fullName evidence="3">DUF1800 domain-containing protein</fullName>
    </recommendedName>
</protein>
<sequence length="707" mass="79751">MGVFLSANAAAMEPLEAVRLLQQGTFGPSQSDVNRLENMTAEQWVDEQLMLPPTFQYKGQDFGRRPMGRYRSWFHSAFYSEDQLRQRMAFALSQIFVVSQAGTKLHNHQSGLVTYYDTLIKHGLGNYRDLMYDVTMHPAMGVFLTYAPNNAAPANSAQEADENYARELLQLMSIGLYELNMDGTFKLENGERIETYTQDHIKAFAKVFTGFCFQDIRRDSGNYTCDDRFGDYTVPLIRALGRHDKTEKRLFPTPEHPDGQILAANSGMSHDEFEDEVDAALDNIFAHPNVAPFVSERLIKMLVTSNPSPNYIKDVASVFNDNGQGVKGDLAAVAKAILLHNEARHGHINDTTVFGKVREPLLALTHYYRVLDVWQDGDTPEYGFYGLADSLFSAPMMAPSVFNFYQFNYAHPLLTRAAAPGDIDPPDIPSEEIVQLESDNYPNHFIHHYGDGKQVRIDNSTDNIEATKWKIVPGIAGETGTISLESVDTPNHYLRHKGGGIYLDAYTNTNLYRQDASWKARGDVSWIGETQTSDQLTCVNQCALESLNYGNEYMRHKSWVLIRTPINSVLDQADSTFSFHLVEPIQAPDSNTLPPASVGENTVSPVLGVYAEDAMLNGFNFIFHNILKRPEANRAHGQRIVSLIGNKTDEEVENAINYIDLMFTSGEMSDAMRNEIKHIMQHQSDRYRSVRDTMMMLFTSPDFMVQR</sequence>
<dbReference type="GO" id="GO:0046556">
    <property type="term" value="F:alpha-L-arabinofuranosidase activity"/>
    <property type="evidence" value="ECO:0007669"/>
    <property type="project" value="InterPro"/>
</dbReference>
<reference evidence="1 2" key="1">
    <citation type="journal article" date="2014" name="Int. J. Syst. Evol. Microbiol.">
        <title>Complete genome sequence of Corynebacterium casei LMG S-19264T (=DSM 44701T), isolated from a smear-ripened cheese.</title>
        <authorList>
            <consortium name="US DOE Joint Genome Institute (JGI-PGF)"/>
            <person name="Walter F."/>
            <person name="Albersmeier A."/>
            <person name="Kalinowski J."/>
            <person name="Ruckert C."/>
        </authorList>
    </citation>
    <scope>NUCLEOTIDE SEQUENCE [LARGE SCALE GENOMIC DNA]</scope>
    <source>
        <strain evidence="1 2">NBRC 110095</strain>
    </source>
</reference>
<proteinExistence type="predicted"/>
<dbReference type="Proteomes" id="UP001156870">
    <property type="component" value="Unassembled WGS sequence"/>
</dbReference>
<dbReference type="SUPFAM" id="SSF110221">
    <property type="entry name" value="AbfB domain"/>
    <property type="match status" value="1"/>
</dbReference>
<dbReference type="Pfam" id="PF08811">
    <property type="entry name" value="DUF1800"/>
    <property type="match status" value="1"/>
</dbReference>
<dbReference type="InterPro" id="IPR036195">
    <property type="entry name" value="AbfB_ABD_sf"/>
</dbReference>
<dbReference type="Gene3D" id="2.80.10.50">
    <property type="match status" value="1"/>
</dbReference>
<evidence type="ECO:0000313" key="2">
    <source>
        <dbReference type="Proteomes" id="UP001156870"/>
    </source>
</evidence>
<gene>
    <name evidence="1" type="ORF">GCM10007877_04130</name>
</gene>
<name>A0AA37T283_9GAMM</name>
<dbReference type="InterPro" id="IPR014917">
    <property type="entry name" value="DUF1800"/>
</dbReference>
<comment type="caution">
    <text evidence="1">The sequence shown here is derived from an EMBL/GenBank/DDBJ whole genome shotgun (WGS) entry which is preliminary data.</text>
</comment>
<organism evidence="1 2">
    <name type="scientific">Marinibactrum halimedae</name>
    <dbReference type="NCBI Taxonomy" id="1444977"/>
    <lineage>
        <taxon>Bacteria</taxon>
        <taxon>Pseudomonadati</taxon>
        <taxon>Pseudomonadota</taxon>
        <taxon>Gammaproteobacteria</taxon>
        <taxon>Cellvibrionales</taxon>
        <taxon>Cellvibrionaceae</taxon>
        <taxon>Marinibactrum</taxon>
    </lineage>
</organism>
<dbReference type="AlphaFoldDB" id="A0AA37T283"/>
<dbReference type="GO" id="GO:0046373">
    <property type="term" value="P:L-arabinose metabolic process"/>
    <property type="evidence" value="ECO:0007669"/>
    <property type="project" value="InterPro"/>
</dbReference>
<dbReference type="CDD" id="cd23265">
    <property type="entry name" value="beta-trefoil_ABD_ABFB-like"/>
    <property type="match status" value="1"/>
</dbReference>
<evidence type="ECO:0008006" key="3">
    <source>
        <dbReference type="Google" id="ProtNLM"/>
    </source>
</evidence>
<keyword evidence="2" id="KW-1185">Reference proteome</keyword>
<accession>A0AA37T283</accession>
<evidence type="ECO:0000313" key="1">
    <source>
        <dbReference type="EMBL" id="GLS24699.1"/>
    </source>
</evidence>
<dbReference type="EMBL" id="BSPD01000017">
    <property type="protein sequence ID" value="GLS24699.1"/>
    <property type="molecule type" value="Genomic_DNA"/>
</dbReference>